<dbReference type="RefSeq" id="XP_043037383.1">
    <property type="nucleotide sequence ID" value="XM_043177456.1"/>
</dbReference>
<dbReference type="GeneID" id="66099743"/>
<keyword evidence="2" id="KW-1185">Reference proteome</keyword>
<reference evidence="1" key="1">
    <citation type="submission" date="2020-11" db="EMBL/GenBank/DDBJ databases">
        <title>Adaptations for nitrogen fixation in a non-lichenized fungal sporocarp promotes dispersal by wood-feeding termites.</title>
        <authorList>
            <consortium name="DOE Joint Genome Institute"/>
            <person name="Koch R.A."/>
            <person name="Yoon G."/>
            <person name="Arayal U."/>
            <person name="Lail K."/>
            <person name="Amirebrahimi M."/>
            <person name="Labutti K."/>
            <person name="Lipzen A."/>
            <person name="Riley R."/>
            <person name="Barry K."/>
            <person name="Henrissat B."/>
            <person name="Grigoriev I.V."/>
            <person name="Herr J.R."/>
            <person name="Aime M.C."/>
        </authorList>
    </citation>
    <scope>NUCLEOTIDE SEQUENCE</scope>
    <source>
        <strain evidence="1">MCA 3950</strain>
    </source>
</reference>
<protein>
    <submittedName>
        <fullName evidence="1">Uncharacterized protein</fullName>
    </submittedName>
</protein>
<dbReference type="EMBL" id="MU250542">
    <property type="protein sequence ID" value="KAG7443883.1"/>
    <property type="molecule type" value="Genomic_DNA"/>
</dbReference>
<comment type="caution">
    <text evidence="1">The sequence shown here is derived from an EMBL/GenBank/DDBJ whole genome shotgun (WGS) entry which is preliminary data.</text>
</comment>
<proteinExistence type="predicted"/>
<sequence length="513" mass="58625">MTSSLKQFVWFIHWDRTGAIVSRHFDYTKDSGLLFDFYKRFSQLSPSQRGKDAWVPPVTDDNDNAIAARVKFGPYVTDMWHGDARAKQKRKIKIEKQKLLRMEVTLQGVVRRFVVCAQNFDEDSLSPFGQSTCRSLALDLDSPDLHDPKNPRGGLLFMKVYWRADSSGTAKESDIYHLLAQHRVPHVAEMETGGDVPDMVTPSELGRTNSLPSWPQVGNVNKYGGEWDMRPSNVMFNGEFDPWRTMGLASIEDNSPIRLPSIVHCNCICVSVIPPESFIDPRQFRSWGHQDFRESHRVGRSDATNNLKYLPLSVVNYWLQFLCRKFSGFHKFSIVFETKKNDAPVCSVSFSAVAFRDNSHKHGALIPRHCATTRTDHPTRIKGCHSPAIPQTLLSFFPHATRYLPNECLAKRFSRYHSRQLRLSLTIPQTRLSFLPSSSFHLPPSSTRVDLLYIETQSTAPHFDTNHPHIRLCSSASLTDALTPTRTTRVEFLMSRIQCYHQTAWLSTIIVLR</sequence>
<accession>A0A9P8AQ06</accession>
<evidence type="ECO:0000313" key="1">
    <source>
        <dbReference type="EMBL" id="KAG7443883.1"/>
    </source>
</evidence>
<organism evidence="1 2">
    <name type="scientific">Guyanagaster necrorhizus</name>
    <dbReference type="NCBI Taxonomy" id="856835"/>
    <lineage>
        <taxon>Eukaryota</taxon>
        <taxon>Fungi</taxon>
        <taxon>Dikarya</taxon>
        <taxon>Basidiomycota</taxon>
        <taxon>Agaricomycotina</taxon>
        <taxon>Agaricomycetes</taxon>
        <taxon>Agaricomycetidae</taxon>
        <taxon>Agaricales</taxon>
        <taxon>Marasmiineae</taxon>
        <taxon>Physalacriaceae</taxon>
        <taxon>Guyanagaster</taxon>
    </lineage>
</organism>
<dbReference type="OrthoDB" id="2739948at2759"/>
<gene>
    <name evidence="1" type="ORF">BT62DRAFT_1008559</name>
</gene>
<dbReference type="AlphaFoldDB" id="A0A9P8AQ06"/>
<name>A0A9P8AQ06_9AGAR</name>
<evidence type="ECO:0000313" key="2">
    <source>
        <dbReference type="Proteomes" id="UP000812287"/>
    </source>
</evidence>
<dbReference type="Proteomes" id="UP000812287">
    <property type="component" value="Unassembled WGS sequence"/>
</dbReference>